<evidence type="ECO:0000313" key="2">
    <source>
        <dbReference type="Proteomes" id="UP001642360"/>
    </source>
</evidence>
<dbReference type="AlphaFoldDB" id="A0ABC8TJJ5"/>
<dbReference type="Proteomes" id="UP001642360">
    <property type="component" value="Unassembled WGS sequence"/>
</dbReference>
<reference evidence="1 2" key="1">
    <citation type="submission" date="2024-02" db="EMBL/GenBank/DDBJ databases">
        <authorList>
            <person name="Vignale AGUSTIN F."/>
            <person name="Sosa J E."/>
            <person name="Modenutti C."/>
        </authorList>
    </citation>
    <scope>NUCLEOTIDE SEQUENCE [LARGE SCALE GENOMIC DNA]</scope>
</reference>
<proteinExistence type="predicted"/>
<name>A0ABC8TJJ5_9AQUA</name>
<keyword evidence="2" id="KW-1185">Reference proteome</keyword>
<evidence type="ECO:0000313" key="1">
    <source>
        <dbReference type="EMBL" id="CAK9168001.1"/>
    </source>
</evidence>
<gene>
    <name evidence="1" type="ORF">ILEXP_LOCUS37326</name>
</gene>
<protein>
    <submittedName>
        <fullName evidence="1">Uncharacterized protein</fullName>
    </submittedName>
</protein>
<sequence>MNNTAAINAHIDHSIAANTRTNAQRNFITTASTHNPRPWLWGAQLQKRGEKKKKNSLVTCGGKAAHLNPSPDSAMTRTLCSGPPFLFSHNSIKSQSNLRRVVSCFICMAENNYQ</sequence>
<organism evidence="1 2">
    <name type="scientific">Ilex paraguariensis</name>
    <name type="common">yerba mate</name>
    <dbReference type="NCBI Taxonomy" id="185542"/>
    <lineage>
        <taxon>Eukaryota</taxon>
        <taxon>Viridiplantae</taxon>
        <taxon>Streptophyta</taxon>
        <taxon>Embryophyta</taxon>
        <taxon>Tracheophyta</taxon>
        <taxon>Spermatophyta</taxon>
        <taxon>Magnoliopsida</taxon>
        <taxon>eudicotyledons</taxon>
        <taxon>Gunneridae</taxon>
        <taxon>Pentapetalae</taxon>
        <taxon>asterids</taxon>
        <taxon>campanulids</taxon>
        <taxon>Aquifoliales</taxon>
        <taxon>Aquifoliaceae</taxon>
        <taxon>Ilex</taxon>
    </lineage>
</organism>
<comment type="caution">
    <text evidence="1">The sequence shown here is derived from an EMBL/GenBank/DDBJ whole genome shotgun (WGS) entry which is preliminary data.</text>
</comment>
<accession>A0ABC8TJJ5</accession>
<dbReference type="EMBL" id="CAUOFW020004980">
    <property type="protein sequence ID" value="CAK9168001.1"/>
    <property type="molecule type" value="Genomic_DNA"/>
</dbReference>